<reference evidence="9" key="1">
    <citation type="submission" date="2021-01" db="EMBL/GenBank/DDBJ databases">
        <title>Genome public.</title>
        <authorList>
            <person name="Liu C."/>
            <person name="Sun Q."/>
        </authorList>
    </citation>
    <scope>NUCLEOTIDE SEQUENCE</scope>
    <source>
        <strain evidence="9">YIM B02565</strain>
    </source>
</reference>
<dbReference type="InterPro" id="IPR002656">
    <property type="entry name" value="Acyl_transf_3_dom"/>
</dbReference>
<evidence type="ECO:0000256" key="3">
    <source>
        <dbReference type="ARBA" id="ARBA00022475"/>
    </source>
</evidence>
<evidence type="ECO:0000256" key="2">
    <source>
        <dbReference type="ARBA" id="ARBA00007400"/>
    </source>
</evidence>
<feature type="transmembrane region" description="Helical" evidence="7">
    <location>
        <begin position="302"/>
        <end position="321"/>
    </location>
</feature>
<sequence length="667" mass="75535">MENTKKTYDSINIMRLACAILVITIHTSALFSLGEVPGATLSFVIARIAVPFFFITTGYFIYEKYSKEGYLIKYLKRILIYYLGFSLAYGVILFNFIKQRNNSIELIVKDILFDGISPSLWYLPALILSIAVVALFLRKNWVKSLIILSIIVYAIGLLGDTYYGFILGTPFEKIVSAYNSVFVRTRNGLCFGVPFITLGVIINKYKLNEKIKKAAVFILLSAVIFGVEAYLLITNNIPIDHNMYVSLIILVPFIFIGLLNSKLSISERKSKLFRDMSLWVYCIHELLMVIIATMFPKVAGNSIIYFIVIAGIAVTISYFVVRKKSPDYQIYKKKEAFAIFTILACVVILIAANSSRPSASTQRTLTGGEMPAFSKIDDKASADIIGPMWKISNGDEVIYLYGTIEYGTKDMYPLNSKVEDAIKQSEGVVINADLDKVDAQKLYSIAILKSGDNIEKHVSGEAVEAYKEKTKLFEQMTKSNQPYDKLKNNKPQILAVNSIDSFINIYKENLNYSPNRYVIYSASQNKLPLIELTDKYKLIEEVGNAPDEVADASLKLLKYYSDKNVDKTLVLIDAWKKGDIEDINNKLNDKYIVPAGEEEIYKKLNDIVSKFQNSIDSKYKKEYSEKIDGYLKDKKKYFVALPTKYFSGEDGILKYLQSKGYTIEQVK</sequence>
<organism evidence="9 10">
    <name type="scientific">Clostridium paridis</name>
    <dbReference type="NCBI Taxonomy" id="2803863"/>
    <lineage>
        <taxon>Bacteria</taxon>
        <taxon>Bacillati</taxon>
        <taxon>Bacillota</taxon>
        <taxon>Clostridia</taxon>
        <taxon>Eubacteriales</taxon>
        <taxon>Clostridiaceae</taxon>
        <taxon>Clostridium</taxon>
    </lineage>
</organism>
<evidence type="ECO:0000256" key="6">
    <source>
        <dbReference type="ARBA" id="ARBA00023136"/>
    </source>
</evidence>
<protein>
    <submittedName>
        <fullName evidence="9">TraB/GumN family protein</fullName>
    </submittedName>
</protein>
<dbReference type="AlphaFoldDB" id="A0A937K443"/>
<keyword evidence="6 7" id="KW-0472">Membrane</keyword>
<evidence type="ECO:0000256" key="4">
    <source>
        <dbReference type="ARBA" id="ARBA00022692"/>
    </source>
</evidence>
<dbReference type="Proteomes" id="UP000623681">
    <property type="component" value="Unassembled WGS sequence"/>
</dbReference>
<feature type="transmembrane region" description="Helical" evidence="7">
    <location>
        <begin position="245"/>
        <end position="265"/>
    </location>
</feature>
<dbReference type="Pfam" id="PF01757">
    <property type="entry name" value="Acyl_transf_3"/>
    <property type="match status" value="1"/>
</dbReference>
<dbReference type="GO" id="GO:0009246">
    <property type="term" value="P:enterobacterial common antigen biosynthetic process"/>
    <property type="evidence" value="ECO:0007669"/>
    <property type="project" value="TreeGrafter"/>
</dbReference>
<dbReference type="EMBL" id="JAESWA010000017">
    <property type="protein sequence ID" value="MBL4931153.1"/>
    <property type="molecule type" value="Genomic_DNA"/>
</dbReference>
<accession>A0A937K443</accession>
<keyword evidence="10" id="KW-1185">Reference proteome</keyword>
<keyword evidence="3" id="KW-1003">Cell membrane</keyword>
<keyword evidence="5 7" id="KW-1133">Transmembrane helix</keyword>
<evidence type="ECO:0000256" key="5">
    <source>
        <dbReference type="ARBA" id="ARBA00022989"/>
    </source>
</evidence>
<evidence type="ECO:0000313" key="9">
    <source>
        <dbReference type="EMBL" id="MBL4931153.1"/>
    </source>
</evidence>
<feature type="transmembrane region" description="Helical" evidence="7">
    <location>
        <begin position="144"/>
        <end position="165"/>
    </location>
</feature>
<comment type="similarity">
    <text evidence="2">Belongs to the acyltransferase 3 family.</text>
</comment>
<evidence type="ECO:0000256" key="1">
    <source>
        <dbReference type="ARBA" id="ARBA00004651"/>
    </source>
</evidence>
<feature type="transmembrane region" description="Helical" evidence="7">
    <location>
        <begin position="12"/>
        <end position="33"/>
    </location>
</feature>
<proteinExistence type="inferred from homology"/>
<comment type="caution">
    <text evidence="9">The sequence shown here is derived from an EMBL/GenBank/DDBJ whole genome shotgun (WGS) entry which is preliminary data.</text>
</comment>
<feature type="transmembrane region" description="Helical" evidence="7">
    <location>
        <begin position="39"/>
        <end position="62"/>
    </location>
</feature>
<dbReference type="PANTHER" id="PTHR40074">
    <property type="entry name" value="O-ACETYLTRANSFERASE WECH"/>
    <property type="match status" value="1"/>
</dbReference>
<feature type="domain" description="Acyltransferase 3" evidence="8">
    <location>
        <begin position="9"/>
        <end position="321"/>
    </location>
</feature>
<dbReference type="RefSeq" id="WP_202766522.1">
    <property type="nucleotide sequence ID" value="NZ_JAESWA010000017.1"/>
</dbReference>
<dbReference type="GO" id="GO:0016413">
    <property type="term" value="F:O-acetyltransferase activity"/>
    <property type="evidence" value="ECO:0007669"/>
    <property type="project" value="TreeGrafter"/>
</dbReference>
<dbReference type="InterPro" id="IPR002816">
    <property type="entry name" value="TraB/PrgY/GumN_fam"/>
</dbReference>
<keyword evidence="4 7" id="KW-0812">Transmembrane</keyword>
<feature type="transmembrane region" description="Helical" evidence="7">
    <location>
        <begin position="214"/>
        <end position="233"/>
    </location>
</feature>
<comment type="subcellular location">
    <subcellularLocation>
        <location evidence="1">Cell membrane</location>
        <topology evidence="1">Multi-pass membrane protein</topology>
    </subcellularLocation>
</comment>
<feature type="transmembrane region" description="Helical" evidence="7">
    <location>
        <begin position="277"/>
        <end position="296"/>
    </location>
</feature>
<feature type="transmembrane region" description="Helical" evidence="7">
    <location>
        <begin position="336"/>
        <end position="354"/>
    </location>
</feature>
<evidence type="ECO:0000259" key="8">
    <source>
        <dbReference type="Pfam" id="PF01757"/>
    </source>
</evidence>
<feature type="transmembrane region" description="Helical" evidence="7">
    <location>
        <begin position="185"/>
        <end position="202"/>
    </location>
</feature>
<feature type="transmembrane region" description="Helical" evidence="7">
    <location>
        <begin position="119"/>
        <end position="137"/>
    </location>
</feature>
<dbReference type="PANTHER" id="PTHR40074:SF2">
    <property type="entry name" value="O-ACETYLTRANSFERASE WECH"/>
    <property type="match status" value="1"/>
</dbReference>
<dbReference type="GO" id="GO:0005886">
    <property type="term" value="C:plasma membrane"/>
    <property type="evidence" value="ECO:0007669"/>
    <property type="project" value="UniProtKB-SubCell"/>
</dbReference>
<feature type="transmembrane region" description="Helical" evidence="7">
    <location>
        <begin position="74"/>
        <end position="97"/>
    </location>
</feature>
<name>A0A937K443_9CLOT</name>
<evidence type="ECO:0000256" key="7">
    <source>
        <dbReference type="SAM" id="Phobius"/>
    </source>
</evidence>
<dbReference type="Pfam" id="PF01963">
    <property type="entry name" value="TraB_PrgY_gumN"/>
    <property type="match status" value="1"/>
</dbReference>
<gene>
    <name evidence="9" type="ORF">JK634_04990</name>
</gene>
<dbReference type="CDD" id="cd14789">
    <property type="entry name" value="Tiki"/>
    <property type="match status" value="1"/>
</dbReference>
<evidence type="ECO:0000313" key="10">
    <source>
        <dbReference type="Proteomes" id="UP000623681"/>
    </source>
</evidence>